<evidence type="ECO:0008006" key="4">
    <source>
        <dbReference type="Google" id="ProtNLM"/>
    </source>
</evidence>
<evidence type="ECO:0000313" key="2">
    <source>
        <dbReference type="EMBL" id="KAF7180581.1"/>
    </source>
</evidence>
<dbReference type="Pfam" id="PF00378">
    <property type="entry name" value="ECH_1"/>
    <property type="match status" value="1"/>
</dbReference>
<dbReference type="Proteomes" id="UP000641853">
    <property type="component" value="Unassembled WGS sequence"/>
</dbReference>
<dbReference type="PANTHER" id="PTHR11941:SF75">
    <property type="entry name" value="ENOYL-COA HYDRATASE_ISOMERASE FAMILY PROTEIN"/>
    <property type="match status" value="1"/>
</dbReference>
<comment type="caution">
    <text evidence="2">The sequence shown here is derived from an EMBL/GenBank/DDBJ whole genome shotgun (WGS) entry which is preliminary data.</text>
</comment>
<dbReference type="CDD" id="cd06558">
    <property type="entry name" value="crotonase-like"/>
    <property type="match status" value="1"/>
</dbReference>
<dbReference type="GO" id="GO:0004165">
    <property type="term" value="F:delta(3)-delta(2)-enoyl-CoA isomerase activity"/>
    <property type="evidence" value="ECO:0007669"/>
    <property type="project" value="TreeGrafter"/>
</dbReference>
<feature type="region of interest" description="Disordered" evidence="1">
    <location>
        <begin position="231"/>
        <end position="257"/>
    </location>
</feature>
<proteinExistence type="predicted"/>
<dbReference type="InterPro" id="IPR029045">
    <property type="entry name" value="ClpP/crotonase-like_dom_sf"/>
</dbReference>
<dbReference type="EMBL" id="JACBAG010001836">
    <property type="protein sequence ID" value="KAF7180581.1"/>
    <property type="molecule type" value="Genomic_DNA"/>
</dbReference>
<evidence type="ECO:0000313" key="3">
    <source>
        <dbReference type="Proteomes" id="UP000641853"/>
    </source>
</evidence>
<dbReference type="AlphaFoldDB" id="A0A8H6QWK8"/>
<dbReference type="SUPFAM" id="SSF52096">
    <property type="entry name" value="ClpP/crotonase"/>
    <property type="match status" value="1"/>
</dbReference>
<dbReference type="GO" id="GO:0005777">
    <property type="term" value="C:peroxisome"/>
    <property type="evidence" value="ECO:0007669"/>
    <property type="project" value="TreeGrafter"/>
</dbReference>
<evidence type="ECO:0000256" key="1">
    <source>
        <dbReference type="SAM" id="MobiDB-lite"/>
    </source>
</evidence>
<dbReference type="InterPro" id="IPR001753">
    <property type="entry name" value="Enoyl-CoA_hydra/iso"/>
</dbReference>
<gene>
    <name evidence="2" type="ORF">CNMCM7691_009872</name>
</gene>
<dbReference type="PANTHER" id="PTHR11941">
    <property type="entry name" value="ENOYL-COA HYDRATASE-RELATED"/>
    <property type="match status" value="1"/>
</dbReference>
<reference evidence="2" key="1">
    <citation type="submission" date="2020-06" db="EMBL/GenBank/DDBJ databases">
        <title>Draft genome sequences of strains closely related to Aspergillus parafelis and Aspergillus hiratsukae.</title>
        <authorList>
            <person name="Dos Santos R.A.C."/>
            <person name="Rivero-Menendez O."/>
            <person name="Steenwyk J.L."/>
            <person name="Mead M.E."/>
            <person name="Goldman G.H."/>
            <person name="Alastruey-Izquierdo A."/>
            <person name="Rokas A."/>
        </authorList>
    </citation>
    <scope>NUCLEOTIDE SEQUENCE</scope>
    <source>
        <strain evidence="2">CNM-CM7691</strain>
    </source>
</reference>
<accession>A0A8H6QWK8</accession>
<keyword evidence="3" id="KW-1185">Reference proteome</keyword>
<organism evidence="2 3">
    <name type="scientific">Aspergillus felis</name>
    <dbReference type="NCBI Taxonomy" id="1287682"/>
    <lineage>
        <taxon>Eukaryota</taxon>
        <taxon>Fungi</taxon>
        <taxon>Dikarya</taxon>
        <taxon>Ascomycota</taxon>
        <taxon>Pezizomycotina</taxon>
        <taxon>Eurotiomycetes</taxon>
        <taxon>Eurotiomycetidae</taxon>
        <taxon>Eurotiales</taxon>
        <taxon>Aspergillaceae</taxon>
        <taxon>Aspergillus</taxon>
        <taxon>Aspergillus subgen. Fumigati</taxon>
    </lineage>
</organism>
<dbReference type="Gene3D" id="3.90.226.10">
    <property type="entry name" value="2-enoyl-CoA Hydratase, Chain A, domain 1"/>
    <property type="match status" value="1"/>
</dbReference>
<sequence>MALFSRSIPSGGYFVCAMPSDKVYVLVFESPPENCLSPSFIEIFRSCLQTIEESYPPGVLVTASRIPHLYCGDLPLKSNEREERQAWQLLKEVLMYPMPTIAFITGRAVGIGFLLALCHDFRIQGRPDSSLCICQEPSGVDLAPRLNLIKAILPCSTVGSSRLAYGKPLYAREATKRGLVDKIGHVNEIFKFIKDQELLEVTNAPAYRESKIRSNRKAICALDSIEEENYSTGRYGHDRPDAGSTKRESSRPREPKI</sequence>
<feature type="compositionally biased region" description="Basic and acidic residues" evidence="1">
    <location>
        <begin position="235"/>
        <end position="257"/>
    </location>
</feature>
<protein>
    <recommendedName>
        <fullName evidence="4">Enoyl-CoA hydratase/isomerase family protein</fullName>
    </recommendedName>
</protein>
<dbReference type="GO" id="GO:0006635">
    <property type="term" value="P:fatty acid beta-oxidation"/>
    <property type="evidence" value="ECO:0007669"/>
    <property type="project" value="TreeGrafter"/>
</dbReference>
<name>A0A8H6QWK8_9EURO</name>